<keyword evidence="1" id="KW-1133">Transmembrane helix</keyword>
<protein>
    <submittedName>
        <fullName evidence="2">Uncharacterized protein</fullName>
    </submittedName>
</protein>
<name>N1WQ26_9LEPT</name>
<keyword evidence="1" id="KW-0812">Transmembrane</keyword>
<evidence type="ECO:0000256" key="1">
    <source>
        <dbReference type="SAM" id="Phobius"/>
    </source>
</evidence>
<reference evidence="2" key="1">
    <citation type="submission" date="2013-03" db="EMBL/GenBank/DDBJ databases">
        <authorList>
            <person name="Harkins D.M."/>
            <person name="Durkin A.S."/>
            <person name="Brinkac L.M."/>
            <person name="Haft D.H."/>
            <person name="Selengut J.D."/>
            <person name="Sanka R."/>
            <person name="DePew J."/>
            <person name="Purushe J."/>
            <person name="Hartskeerl R.A."/>
            <person name="Ahmed A."/>
            <person name="van der Linden H."/>
            <person name="Goris M.G.A."/>
            <person name="Vinetz J.M."/>
            <person name="Sutton G.G."/>
            <person name="Nierman W.C."/>
            <person name="Fouts D.E."/>
        </authorList>
    </citation>
    <scope>NUCLEOTIDE SEQUENCE [LARGE SCALE GENOMIC DNA]</scope>
    <source>
        <strain evidence="2">ICFT</strain>
    </source>
</reference>
<keyword evidence="1" id="KW-0472">Membrane</keyword>
<keyword evidence="3" id="KW-1185">Reference proteome</keyword>
<accession>N1WQ26</accession>
<feature type="transmembrane region" description="Helical" evidence="1">
    <location>
        <begin position="7"/>
        <end position="25"/>
    </location>
</feature>
<sequence length="51" mass="6084">MRNGIRFITTSFFFFNFSIYPSAFLKTNTDAFSPNWDGRYDVLEFKISNRC</sequence>
<organism evidence="2 3">
    <name type="scientific">Leptospira weilii serovar Ranarum str. ICFT</name>
    <dbReference type="NCBI Taxonomy" id="1218598"/>
    <lineage>
        <taxon>Bacteria</taxon>
        <taxon>Pseudomonadati</taxon>
        <taxon>Spirochaetota</taxon>
        <taxon>Spirochaetia</taxon>
        <taxon>Leptospirales</taxon>
        <taxon>Leptospiraceae</taxon>
        <taxon>Leptospira</taxon>
    </lineage>
</organism>
<evidence type="ECO:0000313" key="3">
    <source>
        <dbReference type="Proteomes" id="UP000012313"/>
    </source>
</evidence>
<dbReference type="AlphaFoldDB" id="N1WQ26"/>
<proteinExistence type="predicted"/>
<dbReference type="STRING" id="1218598.LEP1GSC060_2604"/>
<dbReference type="EMBL" id="AOHC02000012">
    <property type="protein sequence ID" value="EMY79357.1"/>
    <property type="molecule type" value="Genomic_DNA"/>
</dbReference>
<feature type="non-terminal residue" evidence="2">
    <location>
        <position position="51"/>
    </location>
</feature>
<comment type="caution">
    <text evidence="2">The sequence shown here is derived from an EMBL/GenBank/DDBJ whole genome shotgun (WGS) entry which is preliminary data.</text>
</comment>
<evidence type="ECO:0000313" key="2">
    <source>
        <dbReference type="EMBL" id="EMY79357.1"/>
    </source>
</evidence>
<dbReference type="Proteomes" id="UP000012313">
    <property type="component" value="Unassembled WGS sequence"/>
</dbReference>
<gene>
    <name evidence="2" type="ORF">LEP1GSC060_2604</name>
</gene>